<reference evidence="5" key="1">
    <citation type="submission" date="2025-08" db="UniProtKB">
        <authorList>
            <consortium name="Ensembl"/>
        </authorList>
    </citation>
    <scope>IDENTIFICATION</scope>
</reference>
<feature type="transmembrane region" description="Helical" evidence="3">
    <location>
        <begin position="35"/>
        <end position="54"/>
    </location>
</feature>
<dbReference type="PROSITE" id="PS50041">
    <property type="entry name" value="C_TYPE_LECTIN_2"/>
    <property type="match status" value="1"/>
</dbReference>
<keyword evidence="3" id="KW-1133">Transmembrane helix</keyword>
<evidence type="ECO:0000313" key="6">
    <source>
        <dbReference type="Proteomes" id="UP000694568"/>
    </source>
</evidence>
<dbReference type="Gene3D" id="3.10.100.10">
    <property type="entry name" value="Mannose-Binding Protein A, subunit A"/>
    <property type="match status" value="1"/>
</dbReference>
<dbReference type="PANTHER" id="PTHR45710:SF26">
    <property type="entry name" value="RH26557P"/>
    <property type="match status" value="1"/>
</dbReference>
<dbReference type="SMART" id="SM00034">
    <property type="entry name" value="CLECT"/>
    <property type="match status" value="1"/>
</dbReference>
<feature type="domain" description="C-type lectin" evidence="4">
    <location>
        <begin position="156"/>
        <end position="237"/>
    </location>
</feature>
<evidence type="ECO:0000256" key="1">
    <source>
        <dbReference type="ARBA" id="ARBA00004401"/>
    </source>
</evidence>
<dbReference type="InterPro" id="IPR016186">
    <property type="entry name" value="C-type_lectin-like/link_sf"/>
</dbReference>
<keyword evidence="6" id="KW-1185">Reference proteome</keyword>
<dbReference type="InterPro" id="IPR016187">
    <property type="entry name" value="CTDL_fold"/>
</dbReference>
<evidence type="ECO:0000256" key="2">
    <source>
        <dbReference type="SAM" id="Coils"/>
    </source>
</evidence>
<dbReference type="Proteomes" id="UP000694568">
    <property type="component" value="Unplaced"/>
</dbReference>
<accession>A0A8D0A268</accession>
<proteinExistence type="predicted"/>
<feature type="coiled-coil region" evidence="2">
    <location>
        <begin position="87"/>
        <end position="121"/>
    </location>
</feature>
<dbReference type="Ensembl" id="ENSSLUT00000050374.1">
    <property type="protein sequence ID" value="ENSSLUP00000048907.1"/>
    <property type="gene ID" value="ENSSLUG00000021370.1"/>
</dbReference>
<evidence type="ECO:0000313" key="5">
    <source>
        <dbReference type="Ensembl" id="ENSSLUP00000048907.1"/>
    </source>
</evidence>
<dbReference type="SUPFAM" id="SSF56436">
    <property type="entry name" value="C-type lectin-like"/>
    <property type="match status" value="1"/>
</dbReference>
<organism evidence="5 6">
    <name type="scientific">Sander lucioperca</name>
    <name type="common">Pike-perch</name>
    <name type="synonym">Perca lucioperca</name>
    <dbReference type="NCBI Taxonomy" id="283035"/>
    <lineage>
        <taxon>Eukaryota</taxon>
        <taxon>Metazoa</taxon>
        <taxon>Chordata</taxon>
        <taxon>Craniata</taxon>
        <taxon>Vertebrata</taxon>
        <taxon>Euteleostomi</taxon>
        <taxon>Actinopterygii</taxon>
        <taxon>Neopterygii</taxon>
        <taxon>Teleostei</taxon>
        <taxon>Neoteleostei</taxon>
        <taxon>Acanthomorphata</taxon>
        <taxon>Eupercaria</taxon>
        <taxon>Perciformes</taxon>
        <taxon>Percoidei</taxon>
        <taxon>Percidae</taxon>
        <taxon>Luciopercinae</taxon>
        <taxon>Sander</taxon>
    </lineage>
</organism>
<sequence length="289" mass="32774">MMTDYNSEKEQDSSALWIREPVSVSLSAVSRFRRWLFPALTATFILILIIALGASNTKTSNRLWSVEQSVSNLSHVIQSLNTSLQHAQETSKQVHQLQVAMENNKNELMSVAEALKQLEVVDSLSRSVDSLKCSLQRFINNISTESICCPPGWDEFGSSCYFFSRESLSWNQSRVWCEKRNAHLLILQDDKTWNFVTRRTVPQLYWVGLSDWRTGRWEWINQTPYTMERRRWVPGQPGGAVEVVEASAVMQLSAVFISGAETVFGPAVRLTGHPAPKIHGNTQGEKSYC</sequence>
<dbReference type="AlphaFoldDB" id="A0A8D0A268"/>
<dbReference type="GeneTree" id="ENSGT00940000165297"/>
<dbReference type="InterPro" id="IPR001304">
    <property type="entry name" value="C-type_lectin-like"/>
</dbReference>
<reference evidence="5" key="2">
    <citation type="submission" date="2025-09" db="UniProtKB">
        <authorList>
            <consortium name="Ensembl"/>
        </authorList>
    </citation>
    <scope>IDENTIFICATION</scope>
</reference>
<dbReference type="GO" id="GO:0005886">
    <property type="term" value="C:plasma membrane"/>
    <property type="evidence" value="ECO:0007669"/>
    <property type="project" value="UniProtKB-SubCell"/>
</dbReference>
<comment type="subcellular location">
    <subcellularLocation>
        <location evidence="1">Cell membrane</location>
        <topology evidence="1">Single-pass type II membrane protein</topology>
    </subcellularLocation>
</comment>
<dbReference type="PANTHER" id="PTHR45710">
    <property type="entry name" value="C-TYPE LECTIN DOMAIN-CONTAINING PROTEIN 180"/>
    <property type="match status" value="1"/>
</dbReference>
<evidence type="ECO:0000259" key="4">
    <source>
        <dbReference type="PROSITE" id="PS50041"/>
    </source>
</evidence>
<dbReference type="Pfam" id="PF00059">
    <property type="entry name" value="Lectin_C"/>
    <property type="match status" value="1"/>
</dbReference>
<keyword evidence="3" id="KW-0812">Transmembrane</keyword>
<evidence type="ECO:0000256" key="3">
    <source>
        <dbReference type="SAM" id="Phobius"/>
    </source>
</evidence>
<keyword evidence="3" id="KW-0472">Membrane</keyword>
<protein>
    <recommendedName>
        <fullName evidence="4">C-type lectin domain-containing protein</fullName>
    </recommendedName>
</protein>
<dbReference type="InterPro" id="IPR050828">
    <property type="entry name" value="C-type_lectin/matrix_domain"/>
</dbReference>
<name>A0A8D0A268_SANLU</name>
<keyword evidence="2" id="KW-0175">Coiled coil</keyword>